<evidence type="ECO:0000313" key="3">
    <source>
        <dbReference type="EMBL" id="OIJ13050.1"/>
    </source>
</evidence>
<gene>
    <name evidence="3" type="ORF">BKP37_11070</name>
</gene>
<dbReference type="Pfam" id="PF00326">
    <property type="entry name" value="Peptidase_S9"/>
    <property type="match status" value="1"/>
</dbReference>
<organism evidence="3 4">
    <name type="scientific">Anaerobacillus alkalilacustris</name>
    <dbReference type="NCBI Taxonomy" id="393763"/>
    <lineage>
        <taxon>Bacteria</taxon>
        <taxon>Bacillati</taxon>
        <taxon>Bacillota</taxon>
        <taxon>Bacilli</taxon>
        <taxon>Bacillales</taxon>
        <taxon>Bacillaceae</taxon>
        <taxon>Anaerobacillus</taxon>
    </lineage>
</organism>
<dbReference type="PANTHER" id="PTHR42776:SF27">
    <property type="entry name" value="DIPEPTIDYL PEPTIDASE FAMILY MEMBER 6"/>
    <property type="match status" value="1"/>
</dbReference>
<dbReference type="RefSeq" id="WP_071309648.1">
    <property type="nucleotide sequence ID" value="NZ_MLQR01000029.1"/>
</dbReference>
<dbReference type="InterPro" id="IPR001375">
    <property type="entry name" value="Peptidase_S9_cat"/>
</dbReference>
<evidence type="ECO:0000256" key="1">
    <source>
        <dbReference type="ARBA" id="ARBA00022801"/>
    </source>
</evidence>
<reference evidence="3 4" key="1">
    <citation type="submission" date="2016-10" db="EMBL/GenBank/DDBJ databases">
        <title>Draft genome sequences of four alkaliphilic bacteria belonging to the Anaerobacillus genus.</title>
        <authorList>
            <person name="Bassil N.M."/>
            <person name="Lloyd J.R."/>
        </authorList>
    </citation>
    <scope>NUCLEOTIDE SEQUENCE [LARGE SCALE GENOMIC DNA]</scope>
    <source>
        <strain evidence="3 4">DSM 18345</strain>
    </source>
</reference>
<dbReference type="Gene3D" id="3.40.50.1820">
    <property type="entry name" value="alpha/beta hydrolase"/>
    <property type="match status" value="1"/>
</dbReference>
<dbReference type="Proteomes" id="UP000179524">
    <property type="component" value="Unassembled WGS sequence"/>
</dbReference>
<dbReference type="AlphaFoldDB" id="A0A1S2LLG0"/>
<keyword evidence="1" id="KW-0378">Hydrolase</keyword>
<dbReference type="PANTHER" id="PTHR42776">
    <property type="entry name" value="SERINE PEPTIDASE S9 FAMILY MEMBER"/>
    <property type="match status" value="1"/>
</dbReference>
<protein>
    <recommendedName>
        <fullName evidence="2">Peptidase S9 prolyl oligopeptidase catalytic domain-containing protein</fullName>
    </recommendedName>
</protein>
<accession>A0A1S2LLG0</accession>
<dbReference type="GO" id="GO:0004252">
    <property type="term" value="F:serine-type endopeptidase activity"/>
    <property type="evidence" value="ECO:0007669"/>
    <property type="project" value="TreeGrafter"/>
</dbReference>
<keyword evidence="4" id="KW-1185">Reference proteome</keyword>
<dbReference type="GO" id="GO:0006508">
    <property type="term" value="P:proteolysis"/>
    <property type="evidence" value="ECO:0007669"/>
    <property type="project" value="InterPro"/>
</dbReference>
<evidence type="ECO:0000259" key="2">
    <source>
        <dbReference type="Pfam" id="PF00326"/>
    </source>
</evidence>
<dbReference type="InterPro" id="IPR029058">
    <property type="entry name" value="AB_hydrolase_fold"/>
</dbReference>
<name>A0A1S2LLG0_9BACI</name>
<feature type="domain" description="Peptidase S9 prolyl oligopeptidase catalytic" evidence="2">
    <location>
        <begin position="91"/>
        <end position="282"/>
    </location>
</feature>
<evidence type="ECO:0000313" key="4">
    <source>
        <dbReference type="Proteomes" id="UP000179524"/>
    </source>
</evidence>
<dbReference type="OrthoDB" id="9812921at2"/>
<sequence length="289" mass="33532">MIFQLSYLVDNYIINGYLAIPNWVNCSAEIIYKHLNKRYDSPKQLPMPKQLSFSFQKQVDHIETIQIPALLYCRGGIGNHGKVKMEWLEQFASYGYIVFAPTYRGNEGSQGRDEFGGSDRFDTIEAFHLLYSLPFIDNKRISIMGFSRGAINATQTAIALPNTHKLILWSGVASLANIYKERVELRRMLKRVIGTSPQKDLDPYHSRSPIMMTKQIHCPTLIIHGTNDQQVPFHHGEELFERLLQHKKDVSFHRYDGLDHHFPLSIHLLANQRMFAWINNNLPHYRVYS</sequence>
<dbReference type="SUPFAM" id="SSF53474">
    <property type="entry name" value="alpha/beta-Hydrolases"/>
    <property type="match status" value="1"/>
</dbReference>
<comment type="caution">
    <text evidence="3">The sequence shown here is derived from an EMBL/GenBank/DDBJ whole genome shotgun (WGS) entry which is preliminary data.</text>
</comment>
<proteinExistence type="predicted"/>
<dbReference type="EMBL" id="MLQR01000029">
    <property type="protein sequence ID" value="OIJ13050.1"/>
    <property type="molecule type" value="Genomic_DNA"/>
</dbReference>